<accession>A0A4Y7PWH2</accession>
<dbReference type="Pfam" id="PF18721">
    <property type="entry name" value="CxC6"/>
    <property type="match status" value="1"/>
</dbReference>
<dbReference type="InterPro" id="IPR041539">
    <property type="entry name" value="CxC5"/>
</dbReference>
<protein>
    <recommendedName>
        <fullName evidence="6">CxC5 like cysteine cluster associated with KDZ domain-containing protein</fullName>
    </recommendedName>
</protein>
<keyword evidence="5" id="KW-1185">Reference proteome</keyword>
<dbReference type="VEuPathDB" id="FungiDB:BD410DRAFT_823070"/>
<dbReference type="EMBL" id="ML170194">
    <property type="protein sequence ID" value="TDL19753.1"/>
    <property type="molecule type" value="Genomic_DNA"/>
</dbReference>
<dbReference type="InterPro" id="IPR040898">
    <property type="entry name" value="CxC6"/>
</dbReference>
<proteinExistence type="predicted"/>
<reference evidence="4 5" key="1">
    <citation type="submission" date="2018-06" db="EMBL/GenBank/DDBJ databases">
        <title>A transcriptomic atlas of mushroom development highlights an independent origin of complex multicellularity.</title>
        <authorList>
            <consortium name="DOE Joint Genome Institute"/>
            <person name="Krizsan K."/>
            <person name="Almasi E."/>
            <person name="Merenyi Z."/>
            <person name="Sahu N."/>
            <person name="Viragh M."/>
            <person name="Koszo T."/>
            <person name="Mondo S."/>
            <person name="Kiss B."/>
            <person name="Balint B."/>
            <person name="Kues U."/>
            <person name="Barry K."/>
            <person name="Hegedus J.C."/>
            <person name="Henrissat B."/>
            <person name="Johnson J."/>
            <person name="Lipzen A."/>
            <person name="Ohm R."/>
            <person name="Nagy I."/>
            <person name="Pangilinan J."/>
            <person name="Yan J."/>
            <person name="Xiong Y."/>
            <person name="Grigoriev I.V."/>
            <person name="Hibbett D.S."/>
            <person name="Nagy L.G."/>
        </authorList>
    </citation>
    <scope>NUCLEOTIDE SEQUENCE [LARGE SCALE GENOMIC DNA]</scope>
    <source>
        <strain evidence="4 5">SZMC22713</strain>
    </source>
</reference>
<dbReference type="Pfam" id="PF18718">
    <property type="entry name" value="CxC5"/>
    <property type="match status" value="1"/>
</dbReference>
<name>A0A4Y7PWH2_9AGAM</name>
<dbReference type="STRING" id="50990.A0A4Y7PWH2"/>
<evidence type="ECO:0000259" key="2">
    <source>
        <dbReference type="Pfam" id="PF18721"/>
    </source>
</evidence>
<organism evidence="4 5">
    <name type="scientific">Rickenella mellea</name>
    <dbReference type="NCBI Taxonomy" id="50990"/>
    <lineage>
        <taxon>Eukaryota</taxon>
        <taxon>Fungi</taxon>
        <taxon>Dikarya</taxon>
        <taxon>Basidiomycota</taxon>
        <taxon>Agaricomycotina</taxon>
        <taxon>Agaricomycetes</taxon>
        <taxon>Hymenochaetales</taxon>
        <taxon>Rickenellaceae</taxon>
        <taxon>Rickenella</taxon>
    </lineage>
</organism>
<feature type="domain" description="CxC5 like cysteine cluster associated with KDZ" evidence="1">
    <location>
        <begin position="119"/>
        <end position="237"/>
    </location>
</feature>
<dbReference type="OrthoDB" id="2527272at2759"/>
<evidence type="ECO:0000313" key="5">
    <source>
        <dbReference type="Proteomes" id="UP000294933"/>
    </source>
</evidence>
<gene>
    <name evidence="3" type="ORF">BD410DRAFT_823070</name>
    <name evidence="4" type="ORF">BD410DRAFT_900077</name>
</gene>
<evidence type="ECO:0000313" key="4">
    <source>
        <dbReference type="EMBL" id="TDL19753.1"/>
    </source>
</evidence>
<evidence type="ECO:0000313" key="3">
    <source>
        <dbReference type="EMBL" id="TDL15344.1"/>
    </source>
</evidence>
<dbReference type="EMBL" id="ML170278">
    <property type="protein sequence ID" value="TDL15344.1"/>
    <property type="molecule type" value="Genomic_DNA"/>
</dbReference>
<evidence type="ECO:0008006" key="6">
    <source>
        <dbReference type="Google" id="ProtNLM"/>
    </source>
</evidence>
<feature type="domain" description="CxC6 like cysteine cluster associated with KDZ" evidence="2">
    <location>
        <begin position="385"/>
        <end position="450"/>
    </location>
</feature>
<evidence type="ECO:0000259" key="1">
    <source>
        <dbReference type="Pfam" id="PF18718"/>
    </source>
</evidence>
<dbReference type="VEuPathDB" id="FungiDB:BD410DRAFT_900077"/>
<sequence>MAVTLRDLIVVLESYFPPELSVSRVMYVLAILTSIYPILRLHHHQARGPRQPRYTAWFKGLRPVALHAFHPERLAPGAWEGDGPGDHIANDLYRDLDNICEFLGINGTGNEKDRVCKPPTVLCTTHLDCIICPPDPPMSLRRRTGLQKVRLLHTDFTSSTAFLYVAHCPRCSSDYYPDCVTFKGDNNERLQRLEYNAQYLRISKRGIWVERGVAVAQEKALLRFRAGWSNFAEWINSIADSNEMTPRRSQRLFLEHFSRRLIVAQNREAEFLCPAHPNATNFAKTIRNLVGKDGGTFTKWLKHGCQDCTHEKRFHADLETEGAIMDNNEGVADMDNLMDDQTSLELPQNETRLREMPAGMPDVAQCHQQVPPPEGEARGYVRMAVMDGKTIGHRICAVIDCRNGLVNYRNGRFCEEHLQLRNICAIIPCGRPVEIGEVTCDDDSHRTWHRKWLQRFSRLSYPGVRRVIRRQEEVPPAPETEIGVSRPVLTVNLPQLGNTPGSEVVHTFRARKLYCIETVQWACGVPIGWGKCYKSESLPQVLSIIDRIWAMYREFKPAFMVYDDACDLLRHIVTQDRGSHWLVTTKFIVDAWHYIGHKAVDVLCRTWCNPAPLDGSQPDLVWVEEDELGEKHTTRAFNTETAEQLNSWLTGFEAQLRQMSDVNFDIYVHVLLMLFGEMVEEKILEKGRGLDEDL</sequence>
<dbReference type="AlphaFoldDB" id="A0A4Y7PWH2"/>
<dbReference type="Proteomes" id="UP000294933">
    <property type="component" value="Unassembled WGS sequence"/>
</dbReference>